<feature type="compositionally biased region" description="Basic and acidic residues" evidence="2">
    <location>
        <begin position="48"/>
        <end position="71"/>
    </location>
</feature>
<feature type="compositionally biased region" description="Low complexity" evidence="2">
    <location>
        <begin position="328"/>
        <end position="340"/>
    </location>
</feature>
<accession>A0A7S1BRR0</accession>
<proteinExistence type="predicted"/>
<feature type="compositionally biased region" description="Polar residues" evidence="2">
    <location>
        <begin position="139"/>
        <end position="149"/>
    </location>
</feature>
<feature type="compositionally biased region" description="Basic and acidic residues" evidence="2">
    <location>
        <begin position="78"/>
        <end position="88"/>
    </location>
</feature>
<name>A0A7S1BRR0_9STRA</name>
<evidence type="ECO:0000256" key="2">
    <source>
        <dbReference type="SAM" id="MobiDB-lite"/>
    </source>
</evidence>
<dbReference type="Gene3D" id="3.40.50.720">
    <property type="entry name" value="NAD(P)-binding Rossmann-like Domain"/>
    <property type="match status" value="1"/>
</dbReference>
<dbReference type="InterPro" id="IPR036291">
    <property type="entry name" value="NAD(P)-bd_dom_sf"/>
</dbReference>
<feature type="compositionally biased region" description="Low complexity" evidence="2">
    <location>
        <begin position="21"/>
        <end position="45"/>
    </location>
</feature>
<sequence>MVSRRDAGRSTQSRASRSHASRSSSAIRSHSSQRQGRASTTPRISRSPRRDVHNNRNYRSDFRASPKERSSYKTVSSDVERRDRDRLSSSRSPRRSHAKSKLQFKEDVRRSPSRSPRRSMSRGARQRISKRDDELSYVSDGSMSSQSSARLRPPSILRDSSFDRNALARKRGNRFPDESPPPITGRRRRSTSPGQRPPPIRINPTETTKHTIDSSFQSLHRPLFNDRRASSGSTRNQRTYSMRRNSSRPLGHSVSFDDVGSTLDGREYNGLMRRASSFDSTPFISPRNRNSASAPRMSSQRMGISKSMSFDTMNSNRFGQSRRGIQIPNVPSQRPVPVRRPGTRNLQAHILDPHEKRRDRQVDESGSSDSRTDEQSDTSGNTFDDAFSAHGKNEPTKKNVLDHYANAEIAYLNFGPPEVLRFYGYLVRPEPKIRTDVVIEVEASTVTLSDCFVRQNIWPVWNDPVSLPNTSGMDCIGRVYKCGDLAKKYGIREGDRVGAYQPLLGGNARYVTHHAANLVKVADDLDAVKVVCLLRNYMVAYQALYRAGGRPIKAGDRVLVTGGNGAIGQAVIQLANLAGASIVFATAERKHRKMLRILGATQLGIEPEEWLPEVSGDIDIVIDSVCADGYQSARDAVKSKSGKLVCIGTTSELWDGPGCLGMPMSSVFSMVKANFVLSQTTYYDLYGNLENHPETYSEDFEYLSKLLRDGWINPKISEVVPLLGVTDAHKKIEAGGLDGCIVCVPWLGSKHYDTQLQGQVTRASLTRKALTNGNTK</sequence>
<dbReference type="InterPro" id="IPR020843">
    <property type="entry name" value="ER"/>
</dbReference>
<feature type="compositionally biased region" description="Basic and acidic residues" evidence="2">
    <location>
        <begin position="351"/>
        <end position="363"/>
    </location>
</feature>
<feature type="region of interest" description="Disordered" evidence="2">
    <location>
        <begin position="1"/>
        <end position="261"/>
    </location>
</feature>
<evidence type="ECO:0000256" key="1">
    <source>
        <dbReference type="ARBA" id="ARBA00023002"/>
    </source>
</evidence>
<dbReference type="EMBL" id="HBFR01030424">
    <property type="protein sequence ID" value="CAD8894898.1"/>
    <property type="molecule type" value="Transcribed_RNA"/>
</dbReference>
<dbReference type="PANTHER" id="PTHR43189:SF1">
    <property type="entry name" value="ZINC-TYPE ALCOHOL DEHYDROGENASE-LIKE PROTEIN C1198.01"/>
    <property type="match status" value="1"/>
</dbReference>
<feature type="compositionally biased region" description="Polar residues" evidence="2">
    <location>
        <begin position="230"/>
        <end position="248"/>
    </location>
</feature>
<feature type="region of interest" description="Disordered" evidence="2">
    <location>
        <begin position="277"/>
        <end position="395"/>
    </location>
</feature>
<feature type="domain" description="Enoyl reductase (ER)" evidence="3">
    <location>
        <begin position="415"/>
        <end position="743"/>
    </location>
</feature>
<dbReference type="PANTHER" id="PTHR43189">
    <property type="entry name" value="ZINC-TYPE ALCOHOL DEHYDROGENASE-LIKE PROTEIN C1198.01-RELATED"/>
    <property type="match status" value="1"/>
</dbReference>
<dbReference type="SUPFAM" id="SSF50129">
    <property type="entry name" value="GroES-like"/>
    <property type="match status" value="1"/>
</dbReference>
<reference evidence="4" key="1">
    <citation type="submission" date="2021-01" db="EMBL/GenBank/DDBJ databases">
        <authorList>
            <person name="Corre E."/>
            <person name="Pelletier E."/>
            <person name="Niang G."/>
            <person name="Scheremetjew M."/>
            <person name="Finn R."/>
            <person name="Kale V."/>
            <person name="Holt S."/>
            <person name="Cochrane G."/>
            <person name="Meng A."/>
            <person name="Brown T."/>
            <person name="Cohen L."/>
        </authorList>
    </citation>
    <scope>NUCLEOTIDE SEQUENCE</scope>
    <source>
        <strain evidence="4">308</strain>
    </source>
</reference>
<dbReference type="InterPro" id="IPR011032">
    <property type="entry name" value="GroES-like_sf"/>
</dbReference>
<protein>
    <recommendedName>
        <fullName evidence="3">Enoyl reductase (ER) domain-containing protein</fullName>
    </recommendedName>
</protein>
<dbReference type="SUPFAM" id="SSF51735">
    <property type="entry name" value="NAD(P)-binding Rossmann-fold domains"/>
    <property type="match status" value="1"/>
</dbReference>
<gene>
    <name evidence="4" type="ORF">CHYS00102_LOCUS22112</name>
</gene>
<evidence type="ECO:0000259" key="3">
    <source>
        <dbReference type="SMART" id="SM00829"/>
    </source>
</evidence>
<feature type="compositionally biased region" description="Polar residues" evidence="2">
    <location>
        <begin position="277"/>
        <end position="319"/>
    </location>
</feature>
<dbReference type="GO" id="GO:0016491">
    <property type="term" value="F:oxidoreductase activity"/>
    <property type="evidence" value="ECO:0007669"/>
    <property type="project" value="UniProtKB-KW"/>
</dbReference>
<dbReference type="Pfam" id="PF13602">
    <property type="entry name" value="ADH_zinc_N_2"/>
    <property type="match status" value="1"/>
</dbReference>
<dbReference type="SMART" id="SM00829">
    <property type="entry name" value="PKS_ER"/>
    <property type="match status" value="1"/>
</dbReference>
<dbReference type="Gene3D" id="3.90.180.10">
    <property type="entry name" value="Medium-chain alcohol dehydrogenases, catalytic domain"/>
    <property type="match status" value="1"/>
</dbReference>
<dbReference type="InterPro" id="IPR013154">
    <property type="entry name" value="ADH-like_N"/>
</dbReference>
<organism evidence="4">
    <name type="scientific">Corethron hystrix</name>
    <dbReference type="NCBI Taxonomy" id="216773"/>
    <lineage>
        <taxon>Eukaryota</taxon>
        <taxon>Sar</taxon>
        <taxon>Stramenopiles</taxon>
        <taxon>Ochrophyta</taxon>
        <taxon>Bacillariophyta</taxon>
        <taxon>Coscinodiscophyceae</taxon>
        <taxon>Corethrophycidae</taxon>
        <taxon>Corethrales</taxon>
        <taxon>Corethraceae</taxon>
        <taxon>Corethron</taxon>
    </lineage>
</organism>
<feature type="compositionally biased region" description="Basic residues" evidence="2">
    <location>
        <begin position="92"/>
        <end position="102"/>
    </location>
</feature>
<dbReference type="AlphaFoldDB" id="A0A7S1BRR0"/>
<keyword evidence="1" id="KW-0560">Oxidoreductase</keyword>
<evidence type="ECO:0000313" key="4">
    <source>
        <dbReference type="EMBL" id="CAD8894898.1"/>
    </source>
</evidence>
<feature type="compositionally biased region" description="Basic residues" evidence="2">
    <location>
        <begin position="111"/>
        <end position="128"/>
    </location>
</feature>
<dbReference type="Pfam" id="PF08240">
    <property type="entry name" value="ADH_N"/>
    <property type="match status" value="1"/>
</dbReference>